<evidence type="ECO:0000256" key="8">
    <source>
        <dbReference type="ARBA" id="ARBA00030117"/>
    </source>
</evidence>
<evidence type="ECO:0000259" key="9">
    <source>
        <dbReference type="Pfam" id="PF04316"/>
    </source>
</evidence>
<keyword evidence="5" id="KW-0805">Transcription regulation</keyword>
<dbReference type="AlphaFoldDB" id="A0A2R5F7R7"/>
<accession>A0A2R5F7R7</accession>
<keyword evidence="4" id="KW-1005">Bacterial flagellum biogenesis</keyword>
<dbReference type="GO" id="GO:0044781">
    <property type="term" value="P:bacterial-type flagellum organization"/>
    <property type="evidence" value="ECO:0007669"/>
    <property type="project" value="UniProtKB-KW"/>
</dbReference>
<name>A0A2R5F7R7_9PROT</name>
<evidence type="ECO:0000256" key="5">
    <source>
        <dbReference type="ARBA" id="ARBA00023015"/>
    </source>
</evidence>
<dbReference type="RefSeq" id="WP_181376212.1">
    <property type="nucleotide sequence ID" value="NZ_BDOQ01000006.1"/>
</dbReference>
<dbReference type="InterPro" id="IPR035890">
    <property type="entry name" value="Anti-sigma-28_factor_FlgM_sf"/>
</dbReference>
<comment type="function">
    <text evidence="7">Responsible for the coupling of flagellin expression to flagellar assembly by preventing expression of the flagellin genes when a component of the middle class of proteins is defective. It negatively regulates flagellar genes by inhibiting the activity of FliA by directly binding to FliA.</text>
</comment>
<evidence type="ECO:0000313" key="11">
    <source>
        <dbReference type="Proteomes" id="UP000245081"/>
    </source>
</evidence>
<evidence type="ECO:0000256" key="3">
    <source>
        <dbReference type="ARBA" id="ARBA00022491"/>
    </source>
</evidence>
<dbReference type="InterPro" id="IPR031316">
    <property type="entry name" value="FlgM_C"/>
</dbReference>
<dbReference type="Proteomes" id="UP000245081">
    <property type="component" value="Unassembled WGS sequence"/>
</dbReference>
<organism evidence="10 11">
    <name type="scientific">Novimethylophilus kurashikiensis</name>
    <dbReference type="NCBI Taxonomy" id="1825523"/>
    <lineage>
        <taxon>Bacteria</taxon>
        <taxon>Pseudomonadati</taxon>
        <taxon>Pseudomonadota</taxon>
        <taxon>Betaproteobacteria</taxon>
        <taxon>Nitrosomonadales</taxon>
        <taxon>Methylophilaceae</taxon>
        <taxon>Novimethylophilus</taxon>
    </lineage>
</organism>
<sequence>MRINNSTYSDNTAVTQTMGTGLTEAALISPLATIKEASMQSAILSPAAAELDKLPEVDLGRVAEIKAALSRGEINFNASKLATLIERYHTGR</sequence>
<reference evidence="10 11" key="1">
    <citation type="journal article" date="2018" name="Environ. Microbiol.">
        <title>Isolation and genomic characterization of Novimethylophilus kurashikiensis gen. nov. sp. nov., a new lanthanide-dependent methylotrophic species of Methylophilaceae.</title>
        <authorList>
            <person name="Lv H."/>
            <person name="Sahin N."/>
            <person name="Tani A."/>
        </authorList>
    </citation>
    <scope>NUCLEOTIDE SEQUENCE [LARGE SCALE GENOMIC DNA]</scope>
    <source>
        <strain evidence="10 11">La2-4</strain>
    </source>
</reference>
<evidence type="ECO:0000256" key="2">
    <source>
        <dbReference type="ARBA" id="ARBA00017823"/>
    </source>
</evidence>
<dbReference type="NCBIfam" id="TIGR03824">
    <property type="entry name" value="FlgM_jcvi"/>
    <property type="match status" value="1"/>
</dbReference>
<evidence type="ECO:0000313" key="10">
    <source>
        <dbReference type="EMBL" id="GBG14237.1"/>
    </source>
</evidence>
<dbReference type="EMBL" id="BDOQ01000006">
    <property type="protein sequence ID" value="GBG14237.1"/>
    <property type="molecule type" value="Genomic_DNA"/>
</dbReference>
<evidence type="ECO:0000256" key="1">
    <source>
        <dbReference type="ARBA" id="ARBA00005322"/>
    </source>
</evidence>
<evidence type="ECO:0000256" key="6">
    <source>
        <dbReference type="ARBA" id="ARBA00023163"/>
    </source>
</evidence>
<proteinExistence type="inferred from homology"/>
<comment type="caution">
    <text evidence="10">The sequence shown here is derived from an EMBL/GenBank/DDBJ whole genome shotgun (WGS) entry which is preliminary data.</text>
</comment>
<comment type="similarity">
    <text evidence="1">Belongs to the FlgM family.</text>
</comment>
<gene>
    <name evidence="10" type="ORF">NMK_1802</name>
</gene>
<evidence type="ECO:0000256" key="7">
    <source>
        <dbReference type="ARBA" id="ARBA00024739"/>
    </source>
</evidence>
<feature type="domain" description="Anti-sigma-28 factor FlgM C-terminal" evidence="9">
    <location>
        <begin position="44"/>
        <end position="83"/>
    </location>
</feature>
<dbReference type="GO" id="GO:0045892">
    <property type="term" value="P:negative regulation of DNA-templated transcription"/>
    <property type="evidence" value="ECO:0007669"/>
    <property type="project" value="InterPro"/>
</dbReference>
<protein>
    <recommendedName>
        <fullName evidence="2">Negative regulator of flagellin synthesis</fullName>
    </recommendedName>
    <alternativeName>
        <fullName evidence="8">Anti-sigma-28 factor</fullName>
    </alternativeName>
</protein>
<dbReference type="Pfam" id="PF04316">
    <property type="entry name" value="FlgM"/>
    <property type="match status" value="1"/>
</dbReference>
<keyword evidence="3" id="KW-0678">Repressor</keyword>
<evidence type="ECO:0000256" key="4">
    <source>
        <dbReference type="ARBA" id="ARBA00022795"/>
    </source>
</evidence>
<keyword evidence="6" id="KW-0804">Transcription</keyword>
<dbReference type="SUPFAM" id="SSF101498">
    <property type="entry name" value="Anti-sigma factor FlgM"/>
    <property type="match status" value="1"/>
</dbReference>
<dbReference type="InterPro" id="IPR007412">
    <property type="entry name" value="FlgM"/>
</dbReference>
<keyword evidence="11" id="KW-1185">Reference proteome</keyword>